<evidence type="ECO:0000256" key="2">
    <source>
        <dbReference type="ARBA" id="ARBA00022475"/>
    </source>
</evidence>
<dbReference type="InterPro" id="IPR003841">
    <property type="entry name" value="Na/Pi_transpt"/>
</dbReference>
<feature type="transmembrane region" description="Helical" evidence="7">
    <location>
        <begin position="288"/>
        <end position="305"/>
    </location>
</feature>
<feature type="transmembrane region" description="Helical" evidence="7">
    <location>
        <begin position="180"/>
        <end position="203"/>
    </location>
</feature>
<dbReference type="GO" id="GO:0044341">
    <property type="term" value="P:sodium-dependent phosphate transport"/>
    <property type="evidence" value="ECO:0007669"/>
    <property type="project" value="InterPro"/>
</dbReference>
<dbReference type="Pfam" id="PF02690">
    <property type="entry name" value="Na_Pi_cotrans"/>
    <property type="match status" value="2"/>
</dbReference>
<feature type="domain" description="PhoU" evidence="8">
    <location>
        <begin position="347"/>
        <end position="426"/>
    </location>
</feature>
<feature type="region of interest" description="Disordered" evidence="6">
    <location>
        <begin position="547"/>
        <end position="575"/>
    </location>
</feature>
<gene>
    <name evidence="9" type="ORF">FNB15_07260</name>
</gene>
<keyword evidence="4 7" id="KW-1133">Transmembrane helix</keyword>
<feature type="transmembrane region" description="Helical" evidence="7">
    <location>
        <begin position="53"/>
        <end position="76"/>
    </location>
</feature>
<accession>A0A516H000</accession>
<protein>
    <submittedName>
        <fullName evidence="9">Na/Pi cotransporter family protein</fullName>
    </submittedName>
</protein>
<reference evidence="9 10" key="1">
    <citation type="submission" date="2019-07" db="EMBL/GenBank/DDBJ databases">
        <title>Genome sequencing for Ferrovibrio sp. K5.</title>
        <authorList>
            <person name="Park S.-J."/>
        </authorList>
    </citation>
    <scope>NUCLEOTIDE SEQUENCE [LARGE SCALE GENOMIC DNA]</scope>
    <source>
        <strain evidence="9 10">K5</strain>
    </source>
</reference>
<dbReference type="NCBIfam" id="TIGR00704">
    <property type="entry name" value="NaPi_cotrn_rel"/>
    <property type="match status" value="1"/>
</dbReference>
<dbReference type="Proteomes" id="UP000317496">
    <property type="component" value="Chromosome"/>
</dbReference>
<dbReference type="EMBL" id="CP041636">
    <property type="protein sequence ID" value="QDO97085.1"/>
    <property type="molecule type" value="Genomic_DNA"/>
</dbReference>
<dbReference type="InterPro" id="IPR038078">
    <property type="entry name" value="PhoU-like_sf"/>
</dbReference>
<evidence type="ECO:0000313" key="9">
    <source>
        <dbReference type="EMBL" id="QDO97085.1"/>
    </source>
</evidence>
<keyword evidence="2" id="KW-1003">Cell membrane</keyword>
<feature type="transmembrane region" description="Helical" evidence="7">
    <location>
        <begin position="247"/>
        <end position="268"/>
    </location>
</feature>
<dbReference type="GO" id="GO:0005886">
    <property type="term" value="C:plasma membrane"/>
    <property type="evidence" value="ECO:0007669"/>
    <property type="project" value="UniProtKB-SubCell"/>
</dbReference>
<dbReference type="Gene3D" id="1.20.58.220">
    <property type="entry name" value="Phosphate transport system protein phou homolog 2, domain 2"/>
    <property type="match status" value="1"/>
</dbReference>
<keyword evidence="3 7" id="KW-0812">Transmembrane</keyword>
<feature type="transmembrane region" description="Helical" evidence="7">
    <location>
        <begin position="141"/>
        <end position="160"/>
    </location>
</feature>
<feature type="transmembrane region" description="Helical" evidence="7">
    <location>
        <begin position="12"/>
        <end position="32"/>
    </location>
</feature>
<dbReference type="OrthoDB" id="5778511at2"/>
<dbReference type="KEGG" id="fer:FNB15_07260"/>
<dbReference type="InterPro" id="IPR026022">
    <property type="entry name" value="PhoU_dom"/>
</dbReference>
<feature type="domain" description="PhoU" evidence="8">
    <location>
        <begin position="456"/>
        <end position="535"/>
    </location>
</feature>
<evidence type="ECO:0000256" key="3">
    <source>
        <dbReference type="ARBA" id="ARBA00022692"/>
    </source>
</evidence>
<feature type="transmembrane region" description="Helical" evidence="7">
    <location>
        <begin position="112"/>
        <end position="129"/>
    </location>
</feature>
<evidence type="ECO:0000256" key="7">
    <source>
        <dbReference type="SAM" id="Phobius"/>
    </source>
</evidence>
<dbReference type="PANTHER" id="PTHR10010">
    <property type="entry name" value="SOLUTE CARRIER FAMILY 34 SODIUM PHOSPHATE , MEMBER 2-RELATED"/>
    <property type="match status" value="1"/>
</dbReference>
<evidence type="ECO:0000256" key="5">
    <source>
        <dbReference type="ARBA" id="ARBA00023136"/>
    </source>
</evidence>
<evidence type="ECO:0000256" key="6">
    <source>
        <dbReference type="SAM" id="MobiDB-lite"/>
    </source>
</evidence>
<comment type="subcellular location">
    <subcellularLocation>
        <location evidence="1">Cell membrane</location>
        <topology evidence="1">Multi-pass membrane protein</topology>
    </subcellularLocation>
</comment>
<dbReference type="AlphaFoldDB" id="A0A516H000"/>
<dbReference type="SUPFAM" id="SSF109755">
    <property type="entry name" value="PhoU-like"/>
    <property type="match status" value="1"/>
</dbReference>
<feature type="transmembrane region" description="Helical" evidence="7">
    <location>
        <begin position="215"/>
        <end position="235"/>
    </location>
</feature>
<dbReference type="RefSeq" id="WP_144068066.1">
    <property type="nucleotide sequence ID" value="NZ_CP041636.1"/>
</dbReference>
<keyword evidence="10" id="KW-1185">Reference proteome</keyword>
<keyword evidence="5 7" id="KW-0472">Membrane</keyword>
<feature type="compositionally biased region" description="Basic and acidic residues" evidence="6">
    <location>
        <begin position="550"/>
        <end position="568"/>
    </location>
</feature>
<evidence type="ECO:0000259" key="8">
    <source>
        <dbReference type="Pfam" id="PF01895"/>
    </source>
</evidence>
<evidence type="ECO:0000256" key="4">
    <source>
        <dbReference type="ARBA" id="ARBA00022989"/>
    </source>
</evidence>
<sequence>MITASAGATELLLHLMSGVALLLWGVRMVRTGMTRAFGAQLRRYLGRALRQRFSGFVAGLGITALLQSSTATALIISSFAGRGLITGTVALGVMLGADVGTTVAAQILSLDLSWLAPLCLVLGVGLFTTGENSMRRHIGRLAIGLGLTLLALKLIVAASAPLRDSPALAIVLRPLDHEPLIAVLLAALLTWAAHSSLAMILLFTGLAAAGTIDTTLVFALVLGANIGGAMAPFMATAGQPPAARRPPLGNLVMRGIGVLLMLPLLSWLPDWMAQLGTSPARQAIDMHTAFNIALALVFLPLLGPVDKLTRRFLPDVKDEASFAPRYLDASALETPGVALAAAARETLRLSDAVARMLDDTMTVFTRDDGKLAKAVEQADDQVDQLYEAIKLYLTELSKQGLDEKDSRRYVDVLTFTTNLEHIGDIIDKNLMELAQKKIKNKLTFSKEGLAELTNFHHRVAANLQMACNLFMSGDVKMARLLLEEKAQLRLAEQQAAENHYQRIRDGRSESIETSAIHLDLIRDLKRINSHLTAVAYPILEQTGELTATRLRADERPDRSSQKDAEAARNGRTSLA</sequence>
<evidence type="ECO:0000256" key="1">
    <source>
        <dbReference type="ARBA" id="ARBA00004651"/>
    </source>
</evidence>
<dbReference type="NCBIfam" id="NF037997">
    <property type="entry name" value="Na_Pi_symport"/>
    <property type="match status" value="1"/>
</dbReference>
<dbReference type="GO" id="GO:0005436">
    <property type="term" value="F:sodium:phosphate symporter activity"/>
    <property type="evidence" value="ECO:0007669"/>
    <property type="project" value="InterPro"/>
</dbReference>
<proteinExistence type="predicted"/>
<organism evidence="9 10">
    <name type="scientific">Ferrovibrio terrae</name>
    <dbReference type="NCBI Taxonomy" id="2594003"/>
    <lineage>
        <taxon>Bacteria</taxon>
        <taxon>Pseudomonadati</taxon>
        <taxon>Pseudomonadota</taxon>
        <taxon>Alphaproteobacteria</taxon>
        <taxon>Rhodospirillales</taxon>
        <taxon>Rhodospirillaceae</taxon>
        <taxon>Ferrovibrio</taxon>
    </lineage>
</organism>
<dbReference type="Pfam" id="PF01895">
    <property type="entry name" value="PhoU"/>
    <property type="match status" value="2"/>
</dbReference>
<evidence type="ECO:0000313" key="10">
    <source>
        <dbReference type="Proteomes" id="UP000317496"/>
    </source>
</evidence>
<dbReference type="PANTHER" id="PTHR10010:SF46">
    <property type="entry name" value="SODIUM-DEPENDENT PHOSPHATE TRANSPORT PROTEIN 2B"/>
    <property type="match status" value="1"/>
</dbReference>
<name>A0A516H000_9PROT</name>
<dbReference type="InterPro" id="IPR004633">
    <property type="entry name" value="NaPi_cotrn-rel/YqeW-like"/>
</dbReference>